<dbReference type="PANTHER" id="PTHR14187:SF5">
    <property type="entry name" value="HEAT SHOCK 70 KDA PROTEIN 12A"/>
    <property type="match status" value="1"/>
</dbReference>
<dbReference type="PANTHER" id="PTHR14187">
    <property type="entry name" value="ALPHA KINASE/ELONGATION FACTOR 2 KINASE"/>
    <property type="match status" value="1"/>
</dbReference>
<dbReference type="HOGENOM" id="CLU_009958_7_0_1"/>
<dbReference type="AlphaFoldDB" id="A0A015KCZ0"/>
<dbReference type="InterPro" id="IPR043129">
    <property type="entry name" value="ATPase_NBD"/>
</dbReference>
<sequence length="566" mass="65155">MSEVDDDIRVVVAIDFGTTYSGYAYAHKEEPDEIIVQDSWKEYEARFKTPTVIKYNDNYSVIKLWGYPALTERSKIKKARLFSSSKLPKSTSIPIELFKLHLLKSIKESEKPILPRKLNYKNVIRDFMKQLGDDVKTNLKKAWQNLDLEKNVLYILTVPAEFDDEAIATFRECVFNAGLLKDKDSNNIRIITEPEAAAIHCLNSALEHNLTIGDSFMIVDCGGGTVDLTTRELLEDKRLSELTERTGDCCGSSRIDEAFLEFIGEKVGKSVIESIRKNHYGQLQYFVQEFCKQVKIPFTGNDKDVQHSIELDVLLPPIKDYVKEINEKERKILENSEWVIEINFTDIKNMFDPVIDKILSLIRGQLDKSEKKCSAIFLVGGFSESKYLQYRIRREFCKIPNISVPPHPTTSVVKGGVLYGLKEETVKDRVLKRTYGTDVVRNWQQSDPLSQKLPDGKVITFEKLVQRGKQISMDEKIVKEFRPSSLLQQKISFDIYVTDNQDVKYCDDPEVSLLRNWEIELPENESIEDMKDTTILFTLTFTTVEILATAENKKTGKKYHVTFKRE</sequence>
<dbReference type="InterPro" id="IPR013126">
    <property type="entry name" value="Hsp_70_fam"/>
</dbReference>
<dbReference type="SUPFAM" id="SSF53067">
    <property type="entry name" value="Actin-like ATPase domain"/>
    <property type="match status" value="2"/>
</dbReference>
<dbReference type="GO" id="GO:0140662">
    <property type="term" value="F:ATP-dependent protein folding chaperone"/>
    <property type="evidence" value="ECO:0007669"/>
    <property type="project" value="InterPro"/>
</dbReference>
<comment type="caution">
    <text evidence="3">The sequence shown here is derived from an EMBL/GenBank/DDBJ whole genome shotgun (WGS) entry which is preliminary data.</text>
</comment>
<gene>
    <name evidence="3" type="ORF">RirG_207560</name>
</gene>
<dbReference type="Pfam" id="PF00012">
    <property type="entry name" value="HSP70"/>
    <property type="match status" value="1"/>
</dbReference>
<accession>A0A015KCZ0</accession>
<protein>
    <submittedName>
        <fullName evidence="3">Hsp70 family chaperone SSA4</fullName>
    </submittedName>
</protein>
<keyword evidence="4" id="KW-1185">Reference proteome</keyword>
<dbReference type="GO" id="GO:0005524">
    <property type="term" value="F:ATP binding"/>
    <property type="evidence" value="ECO:0007669"/>
    <property type="project" value="UniProtKB-KW"/>
</dbReference>
<dbReference type="CDD" id="cd10229">
    <property type="entry name" value="ASKHA_NBD_HSP70_HSPA12"/>
    <property type="match status" value="1"/>
</dbReference>
<dbReference type="STRING" id="1432141.A0A015KCZ0"/>
<evidence type="ECO:0000256" key="2">
    <source>
        <dbReference type="ARBA" id="ARBA00022840"/>
    </source>
</evidence>
<reference evidence="3 4" key="1">
    <citation type="submission" date="2014-02" db="EMBL/GenBank/DDBJ databases">
        <title>Single nucleus genome sequencing reveals high similarity among nuclei of an endomycorrhizal fungus.</title>
        <authorList>
            <person name="Lin K."/>
            <person name="Geurts R."/>
            <person name="Zhang Z."/>
            <person name="Limpens E."/>
            <person name="Saunders D.G."/>
            <person name="Mu D."/>
            <person name="Pang E."/>
            <person name="Cao H."/>
            <person name="Cha H."/>
            <person name="Lin T."/>
            <person name="Zhou Q."/>
            <person name="Shang Y."/>
            <person name="Li Y."/>
            <person name="Ivanov S."/>
            <person name="Sharma T."/>
            <person name="Velzen R.V."/>
            <person name="Ruijter N.D."/>
            <person name="Aanen D.K."/>
            <person name="Win J."/>
            <person name="Kamoun S."/>
            <person name="Bisseling T."/>
            <person name="Huang S."/>
        </authorList>
    </citation>
    <scope>NUCLEOTIDE SEQUENCE [LARGE SCALE GENOMIC DNA]</scope>
    <source>
        <strain evidence="4">DAOM197198w</strain>
    </source>
</reference>
<dbReference type="SMR" id="A0A015KCZ0"/>
<dbReference type="Gene3D" id="3.90.640.10">
    <property type="entry name" value="Actin, Chain A, domain 4"/>
    <property type="match status" value="1"/>
</dbReference>
<proteinExistence type="predicted"/>
<evidence type="ECO:0000313" key="4">
    <source>
        <dbReference type="Proteomes" id="UP000022910"/>
    </source>
</evidence>
<dbReference type="OrthoDB" id="2963168at2759"/>
<dbReference type="Gene3D" id="3.30.420.40">
    <property type="match status" value="2"/>
</dbReference>
<evidence type="ECO:0000256" key="1">
    <source>
        <dbReference type="ARBA" id="ARBA00022741"/>
    </source>
</evidence>
<name>A0A015KCZ0_RHIIW</name>
<evidence type="ECO:0000313" key="3">
    <source>
        <dbReference type="EMBL" id="EXX57386.1"/>
    </source>
</evidence>
<organism evidence="3 4">
    <name type="scientific">Rhizophagus irregularis (strain DAOM 197198w)</name>
    <name type="common">Glomus intraradices</name>
    <dbReference type="NCBI Taxonomy" id="1432141"/>
    <lineage>
        <taxon>Eukaryota</taxon>
        <taxon>Fungi</taxon>
        <taxon>Fungi incertae sedis</taxon>
        <taxon>Mucoromycota</taxon>
        <taxon>Glomeromycotina</taxon>
        <taxon>Glomeromycetes</taxon>
        <taxon>Glomerales</taxon>
        <taxon>Glomeraceae</taxon>
        <taxon>Rhizophagus</taxon>
    </lineage>
</organism>
<dbReference type="Proteomes" id="UP000022910">
    <property type="component" value="Unassembled WGS sequence"/>
</dbReference>
<keyword evidence="1" id="KW-0547">Nucleotide-binding</keyword>
<dbReference type="EMBL" id="JEMT01027396">
    <property type="protein sequence ID" value="EXX57386.1"/>
    <property type="molecule type" value="Genomic_DNA"/>
</dbReference>
<keyword evidence="2" id="KW-0067">ATP-binding</keyword>
<dbReference type="OMA" id="YSAHCEY"/>